<gene>
    <name evidence="1" type="ORF">PHYPA_018595</name>
</gene>
<name>A0A2K1JI07_PHYPA</name>
<reference evidence="1 3" key="1">
    <citation type="journal article" date="2008" name="Science">
        <title>The Physcomitrella genome reveals evolutionary insights into the conquest of land by plants.</title>
        <authorList>
            <person name="Rensing S."/>
            <person name="Lang D."/>
            <person name="Zimmer A."/>
            <person name="Terry A."/>
            <person name="Salamov A."/>
            <person name="Shapiro H."/>
            <person name="Nishiyama T."/>
            <person name="Perroud P.-F."/>
            <person name="Lindquist E."/>
            <person name="Kamisugi Y."/>
            <person name="Tanahashi T."/>
            <person name="Sakakibara K."/>
            <person name="Fujita T."/>
            <person name="Oishi K."/>
            <person name="Shin-I T."/>
            <person name="Kuroki Y."/>
            <person name="Toyoda A."/>
            <person name="Suzuki Y."/>
            <person name="Hashimoto A."/>
            <person name="Yamaguchi K."/>
            <person name="Sugano A."/>
            <person name="Kohara Y."/>
            <person name="Fujiyama A."/>
            <person name="Anterola A."/>
            <person name="Aoki S."/>
            <person name="Ashton N."/>
            <person name="Barbazuk W.B."/>
            <person name="Barker E."/>
            <person name="Bennetzen J."/>
            <person name="Bezanilla M."/>
            <person name="Blankenship R."/>
            <person name="Cho S.H."/>
            <person name="Dutcher S."/>
            <person name="Estelle M."/>
            <person name="Fawcett J.A."/>
            <person name="Gundlach H."/>
            <person name="Hanada K."/>
            <person name="Heyl A."/>
            <person name="Hicks K.A."/>
            <person name="Hugh J."/>
            <person name="Lohr M."/>
            <person name="Mayer K."/>
            <person name="Melkozernov A."/>
            <person name="Murata T."/>
            <person name="Nelson D."/>
            <person name="Pils B."/>
            <person name="Prigge M."/>
            <person name="Reiss B."/>
            <person name="Renner T."/>
            <person name="Rombauts S."/>
            <person name="Rushton P."/>
            <person name="Sanderfoot A."/>
            <person name="Schween G."/>
            <person name="Shiu S.-H."/>
            <person name="Stueber K."/>
            <person name="Theodoulou F.L."/>
            <person name="Tu H."/>
            <person name="Van de Peer Y."/>
            <person name="Verrier P.J."/>
            <person name="Waters E."/>
            <person name="Wood A."/>
            <person name="Yang L."/>
            <person name="Cove D."/>
            <person name="Cuming A."/>
            <person name="Hasebe M."/>
            <person name="Lucas S."/>
            <person name="Mishler D.B."/>
            <person name="Reski R."/>
            <person name="Grigoriev I."/>
            <person name="Quatrano R.S."/>
            <person name="Boore J.L."/>
        </authorList>
    </citation>
    <scope>NUCLEOTIDE SEQUENCE [LARGE SCALE GENOMIC DNA]</scope>
    <source>
        <strain evidence="2 3">cv. Gransden 2004</strain>
    </source>
</reference>
<proteinExistence type="predicted"/>
<evidence type="ECO:0000313" key="1">
    <source>
        <dbReference type="EMBL" id="PNR41192.1"/>
    </source>
</evidence>
<dbReference type="EnsemblPlants" id="Pp3c14_16090V3.1">
    <property type="protein sequence ID" value="PAC:32960841.CDS.1"/>
    <property type="gene ID" value="Pp3c14_16090"/>
</dbReference>
<dbReference type="AlphaFoldDB" id="A0A2K1JI07"/>
<dbReference type="EnsemblPlants" id="Pp3c14_16090V3.2">
    <property type="protein sequence ID" value="PAC:32960842.CDS.1"/>
    <property type="gene ID" value="Pp3c14_16090"/>
</dbReference>
<protein>
    <submittedName>
        <fullName evidence="1 2">Uncharacterized protein</fullName>
    </submittedName>
</protein>
<reference evidence="2" key="3">
    <citation type="submission" date="2020-12" db="UniProtKB">
        <authorList>
            <consortium name="EnsemblPlants"/>
        </authorList>
    </citation>
    <scope>IDENTIFICATION</scope>
</reference>
<dbReference type="Gramene" id="Pp3c14_16090V3.1">
    <property type="protein sequence ID" value="PAC:32960841.CDS.1"/>
    <property type="gene ID" value="Pp3c14_16090"/>
</dbReference>
<organism evidence="1">
    <name type="scientific">Physcomitrium patens</name>
    <name type="common">Spreading-leaved earth moss</name>
    <name type="synonym">Physcomitrella patens</name>
    <dbReference type="NCBI Taxonomy" id="3218"/>
    <lineage>
        <taxon>Eukaryota</taxon>
        <taxon>Viridiplantae</taxon>
        <taxon>Streptophyta</taxon>
        <taxon>Embryophyta</taxon>
        <taxon>Bryophyta</taxon>
        <taxon>Bryophytina</taxon>
        <taxon>Bryopsida</taxon>
        <taxon>Funariidae</taxon>
        <taxon>Funariales</taxon>
        <taxon>Funariaceae</taxon>
        <taxon>Physcomitrium</taxon>
    </lineage>
</organism>
<evidence type="ECO:0000313" key="3">
    <source>
        <dbReference type="Proteomes" id="UP000006727"/>
    </source>
</evidence>
<accession>A0A2K1JI07</accession>
<dbReference type="InParanoid" id="A0A2K1JI07"/>
<dbReference type="EMBL" id="ABEU02000014">
    <property type="protein sequence ID" value="PNR41192.1"/>
    <property type="molecule type" value="Genomic_DNA"/>
</dbReference>
<keyword evidence="3" id="KW-1185">Reference proteome</keyword>
<dbReference type="Gramene" id="Pp3c14_16090V3.2">
    <property type="protein sequence ID" value="PAC:32960842.CDS.1"/>
    <property type="gene ID" value="Pp3c14_16090"/>
</dbReference>
<sequence length="52" mass="5534">MGLAVALLGFYAEEVECIWAFKGGLGWPSVLALGNDGHNGMGGGFECYVNRR</sequence>
<evidence type="ECO:0000313" key="2">
    <source>
        <dbReference type="EnsemblPlants" id="PAC:32960841.CDS.1"/>
    </source>
</evidence>
<reference evidence="1 3" key="2">
    <citation type="journal article" date="2018" name="Plant J.">
        <title>The Physcomitrella patens chromosome-scale assembly reveals moss genome structure and evolution.</title>
        <authorList>
            <person name="Lang D."/>
            <person name="Ullrich K.K."/>
            <person name="Murat F."/>
            <person name="Fuchs J."/>
            <person name="Jenkins J."/>
            <person name="Haas F.B."/>
            <person name="Piednoel M."/>
            <person name="Gundlach H."/>
            <person name="Van Bel M."/>
            <person name="Meyberg R."/>
            <person name="Vives C."/>
            <person name="Morata J."/>
            <person name="Symeonidi A."/>
            <person name="Hiss M."/>
            <person name="Muchero W."/>
            <person name="Kamisugi Y."/>
            <person name="Saleh O."/>
            <person name="Blanc G."/>
            <person name="Decker E.L."/>
            <person name="van Gessel N."/>
            <person name="Grimwood J."/>
            <person name="Hayes R.D."/>
            <person name="Graham S.W."/>
            <person name="Gunter L.E."/>
            <person name="McDaniel S.F."/>
            <person name="Hoernstein S.N.W."/>
            <person name="Larsson A."/>
            <person name="Li F.W."/>
            <person name="Perroud P.F."/>
            <person name="Phillips J."/>
            <person name="Ranjan P."/>
            <person name="Rokshar D.S."/>
            <person name="Rothfels C.J."/>
            <person name="Schneider L."/>
            <person name="Shu S."/>
            <person name="Stevenson D.W."/>
            <person name="Thummler F."/>
            <person name="Tillich M."/>
            <person name="Villarreal Aguilar J.C."/>
            <person name="Widiez T."/>
            <person name="Wong G.K."/>
            <person name="Wymore A."/>
            <person name="Zhang Y."/>
            <person name="Zimmer A.D."/>
            <person name="Quatrano R.S."/>
            <person name="Mayer K.F.X."/>
            <person name="Goodstein D."/>
            <person name="Casacuberta J.M."/>
            <person name="Vandepoele K."/>
            <person name="Reski R."/>
            <person name="Cuming A.C."/>
            <person name="Tuskan G.A."/>
            <person name="Maumus F."/>
            <person name="Salse J."/>
            <person name="Schmutz J."/>
            <person name="Rensing S.A."/>
        </authorList>
    </citation>
    <scope>NUCLEOTIDE SEQUENCE [LARGE SCALE GENOMIC DNA]</scope>
    <source>
        <strain evidence="2 3">cv. Gransden 2004</strain>
    </source>
</reference>
<dbReference type="PaxDb" id="3218-PP1S209_7V6.1"/>
<dbReference type="Proteomes" id="UP000006727">
    <property type="component" value="Chromosome 14"/>
</dbReference>